<keyword evidence="10 12" id="KW-1133">Transmembrane helix</keyword>
<reference evidence="13 14" key="1">
    <citation type="submission" date="2016-12" db="EMBL/GenBank/DDBJ databases">
        <title>Comparative genomics of Bartonella apis.</title>
        <authorList>
            <person name="Engel P."/>
        </authorList>
    </citation>
    <scope>NUCLEOTIDE SEQUENCE [LARGE SCALE GENOMIC DNA]</scope>
    <source>
        <strain evidence="13 14">PEB0149</strain>
    </source>
</reference>
<dbReference type="GO" id="GO:0005886">
    <property type="term" value="C:plasma membrane"/>
    <property type="evidence" value="ECO:0007669"/>
    <property type="project" value="UniProtKB-SubCell"/>
</dbReference>
<keyword evidence="5 12" id="KW-0813">Transport</keyword>
<evidence type="ECO:0000256" key="1">
    <source>
        <dbReference type="ARBA" id="ARBA00002442"/>
    </source>
</evidence>
<dbReference type="NCBIfam" id="TIGR03141">
    <property type="entry name" value="cytochro_ccmD"/>
    <property type="match status" value="1"/>
</dbReference>
<comment type="function">
    <text evidence="1 12">Required for the export of heme to the periplasm for the biogenesis of c-type cytochromes.</text>
</comment>
<comment type="subcellular location">
    <subcellularLocation>
        <location evidence="2 12">Cell inner membrane</location>
        <topology evidence="2 12">Single-pass membrane protein</topology>
    </subcellularLocation>
</comment>
<keyword evidence="8 12" id="KW-0812">Transmembrane</keyword>
<evidence type="ECO:0000256" key="11">
    <source>
        <dbReference type="ARBA" id="ARBA00023136"/>
    </source>
</evidence>
<dbReference type="GO" id="GO:0017004">
    <property type="term" value="P:cytochrome complex assembly"/>
    <property type="evidence" value="ECO:0007669"/>
    <property type="project" value="UniProtKB-KW"/>
</dbReference>
<sequence length="71" mass="8001">MTTENAIGISDRIDIFLGHFDHSQIVTLSYVVSAVVLLLLVLYIVLNGRHQKARLQKLEQSNAIRANKVKQ</sequence>
<dbReference type="AlphaFoldDB" id="A0A1R0FC83"/>
<comment type="similarity">
    <text evidence="3 12">Belongs to the CcmD/CycX/HelD family.</text>
</comment>
<name>A0A1R0FC83_9HYPH</name>
<dbReference type="RefSeq" id="WP_075869714.1">
    <property type="nucleotide sequence ID" value="NZ_CALYQA010000005.1"/>
</dbReference>
<proteinExistence type="inferred from homology"/>
<evidence type="ECO:0000256" key="8">
    <source>
        <dbReference type="ARBA" id="ARBA00022692"/>
    </source>
</evidence>
<keyword evidence="6 12" id="KW-1003">Cell membrane</keyword>
<evidence type="ECO:0000256" key="2">
    <source>
        <dbReference type="ARBA" id="ARBA00004377"/>
    </source>
</evidence>
<evidence type="ECO:0000256" key="4">
    <source>
        <dbReference type="ARBA" id="ARBA00016461"/>
    </source>
</evidence>
<evidence type="ECO:0000256" key="5">
    <source>
        <dbReference type="ARBA" id="ARBA00022448"/>
    </source>
</evidence>
<comment type="caution">
    <text evidence="13">The sequence shown here is derived from an EMBL/GenBank/DDBJ whole genome shotgun (WGS) entry which is preliminary data.</text>
</comment>
<dbReference type="EMBL" id="LXYT01000001">
    <property type="protein sequence ID" value="OLY44606.1"/>
    <property type="molecule type" value="Genomic_DNA"/>
</dbReference>
<keyword evidence="14" id="KW-1185">Reference proteome</keyword>
<organism evidence="13 14">
    <name type="scientific">Bartonella apis</name>
    <dbReference type="NCBI Taxonomy" id="1686310"/>
    <lineage>
        <taxon>Bacteria</taxon>
        <taxon>Pseudomonadati</taxon>
        <taxon>Pseudomonadota</taxon>
        <taxon>Alphaproteobacteria</taxon>
        <taxon>Hyphomicrobiales</taxon>
        <taxon>Bartonellaceae</taxon>
        <taxon>Bartonella</taxon>
    </lineage>
</organism>
<keyword evidence="11 12" id="KW-0472">Membrane</keyword>
<evidence type="ECO:0000256" key="3">
    <source>
        <dbReference type="ARBA" id="ARBA00008741"/>
    </source>
</evidence>
<evidence type="ECO:0000256" key="6">
    <source>
        <dbReference type="ARBA" id="ARBA00022475"/>
    </source>
</evidence>
<dbReference type="Proteomes" id="UP000187344">
    <property type="component" value="Unassembled WGS sequence"/>
</dbReference>
<evidence type="ECO:0000313" key="14">
    <source>
        <dbReference type="Proteomes" id="UP000187344"/>
    </source>
</evidence>
<accession>A0A1R0FC83</accession>
<dbReference type="Pfam" id="PF04995">
    <property type="entry name" value="CcmD"/>
    <property type="match status" value="1"/>
</dbReference>
<dbReference type="InterPro" id="IPR007078">
    <property type="entry name" value="Haem_export_protD_CcmD"/>
</dbReference>
<gene>
    <name evidence="13" type="ORF">PEB0149_020780</name>
</gene>
<evidence type="ECO:0000313" key="13">
    <source>
        <dbReference type="EMBL" id="OLY44606.1"/>
    </source>
</evidence>
<dbReference type="GO" id="GO:0015886">
    <property type="term" value="P:heme transport"/>
    <property type="evidence" value="ECO:0007669"/>
    <property type="project" value="InterPro"/>
</dbReference>
<keyword evidence="9 12" id="KW-0201">Cytochrome c-type biogenesis</keyword>
<evidence type="ECO:0000256" key="7">
    <source>
        <dbReference type="ARBA" id="ARBA00022519"/>
    </source>
</evidence>
<dbReference type="GeneID" id="92990771"/>
<protein>
    <recommendedName>
        <fullName evidence="4 12">Heme exporter protein D</fullName>
    </recommendedName>
</protein>
<evidence type="ECO:0000256" key="9">
    <source>
        <dbReference type="ARBA" id="ARBA00022748"/>
    </source>
</evidence>
<keyword evidence="7 12" id="KW-0997">Cell inner membrane</keyword>
<feature type="transmembrane region" description="Helical" evidence="12">
    <location>
        <begin position="25"/>
        <end position="46"/>
    </location>
</feature>
<evidence type="ECO:0000256" key="12">
    <source>
        <dbReference type="RuleBase" id="RU363101"/>
    </source>
</evidence>
<evidence type="ECO:0000256" key="10">
    <source>
        <dbReference type="ARBA" id="ARBA00022989"/>
    </source>
</evidence>